<protein>
    <recommendedName>
        <fullName evidence="1">2EXR domain-containing protein</fullName>
    </recommendedName>
</protein>
<dbReference type="EMBL" id="KE145367">
    <property type="protein sequence ID" value="EPE29928.1"/>
    <property type="molecule type" value="Genomic_DNA"/>
</dbReference>
<evidence type="ECO:0000259" key="1">
    <source>
        <dbReference type="Pfam" id="PF20150"/>
    </source>
</evidence>
<feature type="domain" description="2EXR" evidence="1">
    <location>
        <begin position="53"/>
        <end position="139"/>
    </location>
</feature>
<name>S3DU46_GLAL2</name>
<dbReference type="OrthoDB" id="3501616at2759"/>
<reference evidence="2 3" key="1">
    <citation type="journal article" date="2013" name="BMC Genomics">
        <title>Genomics-driven discovery of the pneumocandin biosynthetic gene cluster in the fungus Glarea lozoyensis.</title>
        <authorList>
            <person name="Chen L."/>
            <person name="Yue Q."/>
            <person name="Zhang X."/>
            <person name="Xiang M."/>
            <person name="Wang C."/>
            <person name="Li S."/>
            <person name="Che Y."/>
            <person name="Ortiz-Lopez F.J."/>
            <person name="Bills G.F."/>
            <person name="Liu X."/>
            <person name="An Z."/>
        </authorList>
    </citation>
    <scope>NUCLEOTIDE SEQUENCE [LARGE SCALE GENOMIC DNA]</scope>
    <source>
        <strain evidence="3">ATCC 20868 / MF5171</strain>
    </source>
</reference>
<dbReference type="AlphaFoldDB" id="S3DU46"/>
<evidence type="ECO:0000313" key="3">
    <source>
        <dbReference type="Proteomes" id="UP000016922"/>
    </source>
</evidence>
<dbReference type="Pfam" id="PF20150">
    <property type="entry name" value="2EXR"/>
    <property type="match status" value="1"/>
</dbReference>
<dbReference type="PANTHER" id="PTHR35910">
    <property type="entry name" value="2EXR DOMAIN-CONTAINING PROTEIN"/>
    <property type="match status" value="1"/>
</dbReference>
<sequence length="307" mass="36012">MSKLLGIVGIPTFFNPQTIIRSILGKRLREPEDDCDIEDRVVSKRRAPLFEISRLPPELRDEIWSASFTPQTLLLRLRAPVELGFPFQYDVEMQSLYQHPKTLGINRDSRNETLRHYHRILVNEIPDSFFYFNPEIDTLALNSDFVFDSGDASQALIEETGSDDLSANLAPFESMRKLKELLHAKSPITGMTNNLDKLQRLVIGGFYWLQFLEEPDSYAGWFQYHFEDQVEVGFRNLKELTFVLLDEADEIKPKEHDDFRLLNLRCPEDQQICRKDIQAMFEREREFVPDCRVPEICFLENWMDLKN</sequence>
<gene>
    <name evidence="2" type="ORF">GLAREA_01088</name>
</gene>
<keyword evidence="3" id="KW-1185">Reference proteome</keyword>
<dbReference type="KEGG" id="glz:GLAREA_01088"/>
<dbReference type="GeneID" id="19460146"/>
<proteinExistence type="predicted"/>
<dbReference type="InterPro" id="IPR045518">
    <property type="entry name" value="2EXR"/>
</dbReference>
<dbReference type="Proteomes" id="UP000016922">
    <property type="component" value="Unassembled WGS sequence"/>
</dbReference>
<dbReference type="RefSeq" id="XP_008084037.1">
    <property type="nucleotide sequence ID" value="XM_008085846.1"/>
</dbReference>
<evidence type="ECO:0000313" key="2">
    <source>
        <dbReference type="EMBL" id="EPE29928.1"/>
    </source>
</evidence>
<dbReference type="HOGENOM" id="CLU_860668_0_0_1"/>
<organism evidence="2 3">
    <name type="scientific">Glarea lozoyensis (strain ATCC 20868 / MF5171)</name>
    <dbReference type="NCBI Taxonomy" id="1116229"/>
    <lineage>
        <taxon>Eukaryota</taxon>
        <taxon>Fungi</taxon>
        <taxon>Dikarya</taxon>
        <taxon>Ascomycota</taxon>
        <taxon>Pezizomycotina</taxon>
        <taxon>Leotiomycetes</taxon>
        <taxon>Helotiales</taxon>
        <taxon>Helotiaceae</taxon>
        <taxon>Glarea</taxon>
    </lineage>
</organism>
<accession>S3DU46</accession>
<dbReference type="PANTHER" id="PTHR35910:SF6">
    <property type="entry name" value="2EXR DOMAIN-CONTAINING PROTEIN"/>
    <property type="match status" value="1"/>
</dbReference>